<evidence type="ECO:0000256" key="3">
    <source>
        <dbReference type="ARBA" id="ARBA00022722"/>
    </source>
</evidence>
<keyword evidence="10" id="KW-1185">Reference proteome</keyword>
<evidence type="ECO:0000256" key="5">
    <source>
        <dbReference type="ARBA" id="ARBA00022801"/>
    </source>
</evidence>
<evidence type="ECO:0000256" key="2">
    <source>
        <dbReference type="ARBA" id="ARBA00022649"/>
    </source>
</evidence>
<name>A0ABT4UAA1_9ACTN</name>
<dbReference type="InterPro" id="IPR002716">
    <property type="entry name" value="PIN_dom"/>
</dbReference>
<dbReference type="EMBL" id="JAQFWQ010000074">
    <property type="protein sequence ID" value="MDA2813320.1"/>
    <property type="molecule type" value="Genomic_DNA"/>
</dbReference>
<feature type="domain" description="PIN" evidence="8">
    <location>
        <begin position="11"/>
        <end position="121"/>
    </location>
</feature>
<evidence type="ECO:0000256" key="7">
    <source>
        <dbReference type="ARBA" id="ARBA00038093"/>
    </source>
</evidence>
<dbReference type="InterPro" id="IPR029060">
    <property type="entry name" value="PIN-like_dom_sf"/>
</dbReference>
<evidence type="ECO:0000256" key="6">
    <source>
        <dbReference type="ARBA" id="ARBA00022842"/>
    </source>
</evidence>
<sequence length="136" mass="14472">MTPSELPETGVLDTCVLIDAGALAPDALPHYPMVTAITLVELHQGIAMAKDPAEKAKRTEKLQTVVAQFDPIPFDARAAARYGTLAALIVAAGRNPKPRRMDLMIAATASSRGLPLFTRNIEDFKGLGDAVTVHPV</sequence>
<dbReference type="PANTHER" id="PTHR33653">
    <property type="entry name" value="RIBONUCLEASE VAPC2"/>
    <property type="match status" value="1"/>
</dbReference>
<dbReference type="PANTHER" id="PTHR33653:SF1">
    <property type="entry name" value="RIBONUCLEASE VAPC2"/>
    <property type="match status" value="1"/>
</dbReference>
<keyword evidence="6" id="KW-0460">Magnesium</keyword>
<reference evidence="9 10" key="1">
    <citation type="submission" date="2023-01" db="EMBL/GenBank/DDBJ databases">
        <title>Draft genome sequence of Nocardiopsis sp. RSe5-2 isolated from halophytes.</title>
        <authorList>
            <person name="Duangmal K."/>
            <person name="Chantavorakit T."/>
        </authorList>
    </citation>
    <scope>NUCLEOTIDE SEQUENCE [LARGE SCALE GENOMIC DNA]</scope>
    <source>
        <strain evidence="9 10">RSe5-2</strain>
    </source>
</reference>
<dbReference type="Gene3D" id="3.40.50.1010">
    <property type="entry name" value="5'-nuclease"/>
    <property type="match status" value="1"/>
</dbReference>
<dbReference type="CDD" id="cd18732">
    <property type="entry name" value="PIN_MtVapC4-C5_like"/>
    <property type="match status" value="1"/>
</dbReference>
<dbReference type="InterPro" id="IPR050556">
    <property type="entry name" value="Type_II_TA_system_RNase"/>
</dbReference>
<evidence type="ECO:0000256" key="4">
    <source>
        <dbReference type="ARBA" id="ARBA00022723"/>
    </source>
</evidence>
<dbReference type="Proteomes" id="UP001527866">
    <property type="component" value="Unassembled WGS sequence"/>
</dbReference>
<keyword evidence="2" id="KW-1277">Toxin-antitoxin system</keyword>
<protein>
    <submittedName>
        <fullName evidence="9">Type II toxin-antitoxin system VapC family toxin</fullName>
    </submittedName>
</protein>
<evidence type="ECO:0000256" key="1">
    <source>
        <dbReference type="ARBA" id="ARBA00001946"/>
    </source>
</evidence>
<comment type="cofactor">
    <cofactor evidence="1">
        <name>Mg(2+)</name>
        <dbReference type="ChEBI" id="CHEBI:18420"/>
    </cofactor>
</comment>
<dbReference type="Pfam" id="PF01850">
    <property type="entry name" value="PIN"/>
    <property type="match status" value="1"/>
</dbReference>
<comment type="similarity">
    <text evidence="7">Belongs to the PINc/VapC protein family.</text>
</comment>
<gene>
    <name evidence="9" type="ORF">O4J56_21925</name>
</gene>
<accession>A0ABT4UAA1</accession>
<proteinExistence type="inferred from homology"/>
<keyword evidence="3" id="KW-0540">Nuclease</keyword>
<dbReference type="SUPFAM" id="SSF88723">
    <property type="entry name" value="PIN domain-like"/>
    <property type="match status" value="1"/>
</dbReference>
<dbReference type="RefSeq" id="WP_270688252.1">
    <property type="nucleotide sequence ID" value="NZ_JAQFWQ010000074.1"/>
</dbReference>
<keyword evidence="5" id="KW-0378">Hydrolase</keyword>
<keyword evidence="4" id="KW-0479">Metal-binding</keyword>
<evidence type="ECO:0000313" key="9">
    <source>
        <dbReference type="EMBL" id="MDA2813320.1"/>
    </source>
</evidence>
<comment type="caution">
    <text evidence="9">The sequence shown here is derived from an EMBL/GenBank/DDBJ whole genome shotgun (WGS) entry which is preliminary data.</text>
</comment>
<evidence type="ECO:0000259" key="8">
    <source>
        <dbReference type="Pfam" id="PF01850"/>
    </source>
</evidence>
<evidence type="ECO:0000313" key="10">
    <source>
        <dbReference type="Proteomes" id="UP001527866"/>
    </source>
</evidence>
<organism evidence="9 10">
    <name type="scientific">Nocardiopsis endophytica</name>
    <dbReference type="NCBI Taxonomy" id="3018445"/>
    <lineage>
        <taxon>Bacteria</taxon>
        <taxon>Bacillati</taxon>
        <taxon>Actinomycetota</taxon>
        <taxon>Actinomycetes</taxon>
        <taxon>Streptosporangiales</taxon>
        <taxon>Nocardiopsidaceae</taxon>
        <taxon>Nocardiopsis</taxon>
    </lineage>
</organism>